<dbReference type="STRING" id="1121428.DESHY_80031"/>
<dbReference type="Pfam" id="PF06050">
    <property type="entry name" value="HGD-D"/>
    <property type="match status" value="1"/>
</dbReference>
<evidence type="ECO:0000313" key="2">
    <source>
        <dbReference type="EMBL" id="CCO09364.1"/>
    </source>
</evidence>
<dbReference type="eggNOG" id="COG3580">
    <property type="taxonomic scope" value="Bacteria"/>
</dbReference>
<sequence>MSVATVGIPRALAYYIYYPRWRSFLSELGVRVVTSGLSNRQMLDEGVKEALAEACVPIKLYFGHVLSLKDKADFIFVPRLYCLNSKTLYCPKFLGLPDMIKHSLHHLPPVIDTMFNNRYKGFLARRTELAKSFFQLGSKFTNDKLKILKAIYHSIKTEQRYHQLLQSGLLPNQAIALLSGSKNVSAAPPQNALKFAVLGYPYHLYDEFINVGVLTKLRRLGVQIVTTENLPPRVLYRQQHPYPKDMFWTFSDRAFRSALHFFREGGVDGIIYVTAFGCGPDAMVYRLIEMEAKKYPHIPFMILMIDEHSGEAGISTRLEAFTDMVRRRKKGG</sequence>
<dbReference type="OrthoDB" id="9780120at2"/>
<dbReference type="RefSeq" id="WP_008413348.1">
    <property type="nucleotide sequence ID" value="NZ_CAOS01000015.1"/>
</dbReference>
<dbReference type="InterPro" id="IPR051805">
    <property type="entry name" value="Dehydratase_Activator_Redct"/>
</dbReference>
<dbReference type="PANTHER" id="PTHR32329:SF2">
    <property type="entry name" value="BIFUNCTIONAL PROTEIN [INCLUDES 2-HYDROXYACYL-COA DEHYDRATASE (N-TER) AND ITS ACTIVATOR DOMAIN (C_TERM)"/>
    <property type="match status" value="1"/>
</dbReference>
<evidence type="ECO:0000313" key="3">
    <source>
        <dbReference type="Proteomes" id="UP000009315"/>
    </source>
</evidence>
<proteinExistence type="predicted"/>
<evidence type="ECO:0000259" key="1">
    <source>
        <dbReference type="Pfam" id="PF09989"/>
    </source>
</evidence>
<comment type="caution">
    <text evidence="2">The sequence shown here is derived from an EMBL/GenBank/DDBJ whole genome shotgun (WGS) entry which is preliminary data.</text>
</comment>
<name>K8E114_9FIRM</name>
<dbReference type="Pfam" id="PF09989">
    <property type="entry name" value="DUF2229"/>
    <property type="match status" value="1"/>
</dbReference>
<dbReference type="PANTHER" id="PTHR32329">
    <property type="entry name" value="BIFUNCTIONAL PROTEIN [INCLUDES 2-HYDROXYACYL-COA DEHYDRATASE (N-TER) AND ITS ACTIVATOR DOMAIN (C_TERM)-RELATED"/>
    <property type="match status" value="1"/>
</dbReference>
<keyword evidence="3" id="KW-1185">Reference proteome</keyword>
<dbReference type="Proteomes" id="UP000009315">
    <property type="component" value="Unassembled WGS sequence"/>
</dbReference>
<dbReference type="InterPro" id="IPR010327">
    <property type="entry name" value="FldB/FldC_alpha/beta"/>
</dbReference>
<accession>K8E114</accession>
<dbReference type="InterPro" id="IPR018709">
    <property type="entry name" value="CoA_activase_DUF2229"/>
</dbReference>
<dbReference type="AlphaFoldDB" id="K8E114"/>
<dbReference type="EMBL" id="CAOS01000015">
    <property type="protein sequence ID" value="CCO09364.1"/>
    <property type="molecule type" value="Genomic_DNA"/>
</dbReference>
<dbReference type="Gene3D" id="3.40.50.11900">
    <property type="match status" value="1"/>
</dbReference>
<protein>
    <recommendedName>
        <fullName evidence="1">DUF2229 domain-containing protein</fullName>
    </recommendedName>
</protein>
<organism evidence="2 3">
    <name type="scientific">Desulforamulus hydrothermalis Lam5 = DSM 18033</name>
    <dbReference type="NCBI Taxonomy" id="1121428"/>
    <lineage>
        <taxon>Bacteria</taxon>
        <taxon>Bacillati</taxon>
        <taxon>Bacillota</taxon>
        <taxon>Clostridia</taxon>
        <taxon>Eubacteriales</taxon>
        <taxon>Peptococcaceae</taxon>
        <taxon>Desulforamulus</taxon>
    </lineage>
</organism>
<reference evidence="2 3" key="1">
    <citation type="journal article" date="2013" name="Genome Announc.">
        <title>Genome Sequence of the Sulfate-Reducing Bacterium Desulfotomaculum hydrothermale Lam5(T).</title>
        <authorList>
            <person name="Amin O."/>
            <person name="Fardeau M.L."/>
            <person name="Valette O."/>
            <person name="Hirschler-Rea A."/>
            <person name="Barbe V."/>
            <person name="Medigue C."/>
            <person name="Vacherie B."/>
            <person name="Ollivier B."/>
            <person name="Bertin P.N."/>
            <person name="Dolla A."/>
        </authorList>
    </citation>
    <scope>NUCLEOTIDE SEQUENCE [LARGE SCALE GENOMIC DNA]</scope>
    <source>
        <strain evidence="3">Lam5 / DSM 18033</strain>
    </source>
</reference>
<gene>
    <name evidence="2" type="ORF">DESHY_80031</name>
</gene>
<feature type="domain" description="DUF2229" evidence="1">
    <location>
        <begin position="5"/>
        <end position="229"/>
    </location>
</feature>